<reference evidence="3 4" key="1">
    <citation type="journal article" date="2021" name="Sci. Rep.">
        <title>The distribution of antibiotic resistance genes in chicken gut microbiota commensals.</title>
        <authorList>
            <person name="Juricova H."/>
            <person name="Matiasovicova J."/>
            <person name="Kubasova T."/>
            <person name="Cejkova D."/>
            <person name="Rychlik I."/>
        </authorList>
    </citation>
    <scope>NUCLEOTIDE SEQUENCE [LARGE SCALE GENOMIC DNA]</scope>
    <source>
        <strain evidence="3 4">An829</strain>
    </source>
</reference>
<evidence type="ECO:0000313" key="3">
    <source>
        <dbReference type="EMBL" id="MBM6703857.1"/>
    </source>
</evidence>
<keyword evidence="4" id="KW-1185">Reference proteome</keyword>
<dbReference type="Proteomes" id="UP000715095">
    <property type="component" value="Unassembled WGS sequence"/>
</dbReference>
<sequence length="131" mass="14315">MIQNNRTKTALAAFGASLLLAFGASGAYAAGPQGFGAQTAAQPGLSGMTTVAKVLEAGRDEDVVRLRGRFTKHIEDDKYEFVDEAGGTIRAELDDDNDWTMIVKDKPVEIEAEVDRYKEWIKLDVIRAKPL</sequence>
<dbReference type="Gene3D" id="2.40.50.200">
    <property type="entry name" value="Bacterial OB-fold"/>
    <property type="match status" value="1"/>
</dbReference>
<proteinExistence type="predicted"/>
<protein>
    <submittedName>
        <fullName evidence="3">NirD/YgiW/YdeI family stress tolerance protein</fullName>
    </submittedName>
</protein>
<dbReference type="SUPFAM" id="SSF101756">
    <property type="entry name" value="Hypothetical protein YgiW"/>
    <property type="match status" value="1"/>
</dbReference>
<dbReference type="RefSeq" id="WP_205102329.1">
    <property type="nucleotide sequence ID" value="NZ_JACJJC010000006.1"/>
</dbReference>
<evidence type="ECO:0000313" key="4">
    <source>
        <dbReference type="Proteomes" id="UP000715095"/>
    </source>
</evidence>
<organism evidence="3 4">
    <name type="scientific">Sutterella massiliensis</name>
    <dbReference type="NCBI Taxonomy" id="1816689"/>
    <lineage>
        <taxon>Bacteria</taxon>
        <taxon>Pseudomonadati</taxon>
        <taxon>Pseudomonadota</taxon>
        <taxon>Betaproteobacteria</taxon>
        <taxon>Burkholderiales</taxon>
        <taxon>Sutterellaceae</taxon>
        <taxon>Sutterella</taxon>
    </lineage>
</organism>
<dbReference type="EMBL" id="JACJJC010000006">
    <property type="protein sequence ID" value="MBM6703857.1"/>
    <property type="molecule type" value="Genomic_DNA"/>
</dbReference>
<dbReference type="InterPro" id="IPR005220">
    <property type="entry name" value="CarO-like"/>
</dbReference>
<dbReference type="NCBIfam" id="NF033674">
    <property type="entry name" value="stress_OB_fold"/>
    <property type="match status" value="1"/>
</dbReference>
<dbReference type="InterPro" id="IPR036700">
    <property type="entry name" value="BOBF_sf"/>
</dbReference>
<feature type="chain" id="PRO_5047250616" evidence="2">
    <location>
        <begin position="30"/>
        <end position="131"/>
    </location>
</feature>
<evidence type="ECO:0000256" key="1">
    <source>
        <dbReference type="ARBA" id="ARBA00022729"/>
    </source>
</evidence>
<name>A0ABS2DRU6_9BURK</name>
<feature type="signal peptide" evidence="2">
    <location>
        <begin position="1"/>
        <end position="29"/>
    </location>
</feature>
<comment type="caution">
    <text evidence="3">The sequence shown here is derived from an EMBL/GenBank/DDBJ whole genome shotgun (WGS) entry which is preliminary data.</text>
</comment>
<evidence type="ECO:0000256" key="2">
    <source>
        <dbReference type="SAM" id="SignalP"/>
    </source>
</evidence>
<accession>A0ABS2DRU6</accession>
<gene>
    <name evidence="3" type="ORF">H6A60_05085</name>
</gene>
<dbReference type="Pfam" id="PF04076">
    <property type="entry name" value="BOF"/>
    <property type="match status" value="1"/>
</dbReference>
<keyword evidence="1 2" id="KW-0732">Signal</keyword>